<keyword evidence="5" id="KW-0378">Hydrolase</keyword>
<reference evidence="5 6" key="1">
    <citation type="submission" date="2018-12" db="EMBL/GenBank/DDBJ databases">
        <authorList>
            <person name="Yang Y."/>
        </authorList>
    </citation>
    <scope>NUCLEOTIDE SEQUENCE [LARGE SCALE GENOMIC DNA]</scope>
    <source>
        <strain evidence="5 6">GSF71</strain>
    </source>
</reference>
<protein>
    <submittedName>
        <fullName evidence="5">DEAD/DEAH box helicase</fullName>
    </submittedName>
</protein>
<organism evidence="5 6">
    <name type="scientific">Azospirillum doebereinerae</name>
    <dbReference type="NCBI Taxonomy" id="92933"/>
    <lineage>
        <taxon>Bacteria</taxon>
        <taxon>Pseudomonadati</taxon>
        <taxon>Pseudomonadota</taxon>
        <taxon>Alphaproteobacteria</taxon>
        <taxon>Rhodospirillales</taxon>
        <taxon>Azospirillaceae</taxon>
        <taxon>Azospirillum</taxon>
    </lineage>
</organism>
<evidence type="ECO:0000313" key="5">
    <source>
        <dbReference type="EMBL" id="RUQ68105.1"/>
    </source>
</evidence>
<sequence>MTDANPLAFRRQLEETLRRYILTAQPISRNYPKLADAYRSALQDGANLVKGPYVETLPDFEKGRPLSALVQDGTLSPSWRVMPEHLRHRPLHRHQEQAMLAAVRDRENLLVATGTGSGKTECFLFPVIDRLLKDPDLSQPGVRVLLIYPLNALANDQLYFRLAPLLLNHLRDPGITFGRFTSQVGANEQRQDVADDLLRNRALVEALQRHDDSGVPIELHQIPTSWCLTREEMLKRPPHILITNYAMLEHLLLLPRNAPLFSQSRLHTIVLDEVHTYSGAQAIEVAFLLRKLKNHLGIEGGLQCFGTSASLSDDPGAEKDLLAFAGDLFGEPLTRVVRGKREAHEALREPSATWSLPPDAWIALAAIAEEIRRGEIDSVDAFNAAAEQRGIAVQLDGAAGGIGPALAARFGTNAEVRTISGLLSEQMREYRDLASRLFGPRPDTDQALAGLIAIGMLARTDERSYPLLPARYHLAASGVEGAAVRLSADAPEQWVEVVPKKSHRGPDGEHFYRLLVCRNCGQPHVEAYTCGGLLKPEPETHANSRHVMILSRSASGVEEEADEDEGNPVLGGPISFLPDNGRLVTSDTMGALVLQEVAAEVDEYEQRAYVKKCAACGARATRYAEILMPLHPGDDALAAVVTQQLLEVLPPHPGAEAKPFGGRGLLSFSDNRQDAAFFAPYFERTGLELALRTAMTDVLQNVAENDDFDPPLLAKKTRLRLTRSNRVALRLYDRTLSRTLRDTEIKEYLLGWVLAEFCLPAARRIGLEALGLVGVTYALDLLTPLVGTVRQALPPALAGEAEALTHLFLEHIRRERAIAPLDDVELDEERIWGVEYTGPRSFGLTADTHNARFRWIPSPGRPNRRSWFLEQRLGLSPAERDRVLRSFWEKARKLDVLIPAVGFDGLVLDCQHLRFFGAANRPLYRCAVCGLHQQISVGGKCASFKCPGDLLELGRDERERLTRENHYVVQYRTGIGHIPVAREHTAAIGTTRRESIETAFRAGEVNLLSCTTTMEMGVDLGALEAVVCRNVPPGPANYQQRVGRAGRRAQAAPLVVTIARNGNYDQAEFRAFSDYLRRPPNVPYINIENAQFFRRHQISVVLAGYLRHRIANTERNSPRLKHLLGERFDRATALPAFRADIDSWLESPAGTACLRKADNLAFHLPESRRLIALTGPDLADAFRAALNDFAAVHADRWSTFEDRIQELNAAVVAGDTKRAGAVSYLVHQRDRYMDQRLVDQLSRYGVIPTYSFPVHDITLEVSPSRKAQEAGVSGGQDIELNRDAALAISEYAPEAEVVAGGRIWVSRGIARYPREFMPDQKYRVCKACQHVDVADLHGLDYAACANCGAAFDGQRARTFIEPKGFLTSAAEKGGRDPGVTRLRTRPADEARLITILPQSQFQSTDVGVVHIGFLPAFAPPQSGLPVGQLFMVNKGPHGCGYHRCSKCEYAVAARTPYGKLQGMVHDNPRTGDRCEATTLLSPVDLAHTFNTDVAQLHIASPMPAFEDTEAADAGEQRNAFMRTLVEAVRLGAAKTLDIDQREIRATFQTDGDEPRVILYDSVSGGAGYCRVIGTSKAPVRTLLRLALERLDCSNQCAKSCRGCLQDYSNQRHWEQFDRHKVLPWLAKVLASKDPSPYVAAGAQPWLAPSLEELERRIAGAPEVHLCVSRLFSEAAHAEDIEHLVGFLRRLADRGRTVHVALAEPLRTSLRDLDPDSRTLFDYLAPYVRDRRVRFYQAKIVETTPRVFTVPASGGLAWFSTLPRVPLAERILPGEVYELRLGDEVLTGALSAYIASWQPADTRLFDTFANASRWDVRAGQRREFATWFAPIADAHLAAVTIRDPYALGNDTSRQCLVDLLSELKAHSRSLQAVKVVYRAEAGERSGSSHGFGAPHRESNEFAQHDLRIRLQRAGLADIKFFPLPWRRTVADRDFHDRSIEIQADHADGATMRHRFDLSGGVDRLMQNRYESLIVHSWQEEA</sequence>
<dbReference type="InterPro" id="IPR011545">
    <property type="entry name" value="DEAD/DEAH_box_helicase_dom"/>
</dbReference>
<dbReference type="PANTHER" id="PTHR47957:SF3">
    <property type="entry name" value="ATP-DEPENDENT HELICASE HRQ1"/>
    <property type="match status" value="1"/>
</dbReference>
<evidence type="ECO:0000313" key="6">
    <source>
        <dbReference type="Proteomes" id="UP000280346"/>
    </source>
</evidence>
<dbReference type="OrthoDB" id="9815222at2"/>
<evidence type="ECO:0000259" key="4">
    <source>
        <dbReference type="PROSITE" id="PS51194"/>
    </source>
</evidence>
<dbReference type="InterPro" id="IPR014001">
    <property type="entry name" value="Helicase_ATP-bd"/>
</dbReference>
<evidence type="ECO:0000259" key="3">
    <source>
        <dbReference type="PROSITE" id="PS51192"/>
    </source>
</evidence>
<dbReference type="GO" id="GO:0043138">
    <property type="term" value="F:3'-5' DNA helicase activity"/>
    <property type="evidence" value="ECO:0007669"/>
    <property type="project" value="TreeGrafter"/>
</dbReference>
<feature type="domain" description="Helicase ATP-binding" evidence="3">
    <location>
        <begin position="100"/>
        <end position="329"/>
    </location>
</feature>
<evidence type="ECO:0000256" key="2">
    <source>
        <dbReference type="ARBA" id="ARBA00022840"/>
    </source>
</evidence>
<dbReference type="SMART" id="SM00490">
    <property type="entry name" value="HELICc"/>
    <property type="match status" value="1"/>
</dbReference>
<dbReference type="PROSITE" id="PS51192">
    <property type="entry name" value="HELICASE_ATP_BIND_1"/>
    <property type="match status" value="1"/>
</dbReference>
<dbReference type="GO" id="GO:0003676">
    <property type="term" value="F:nucleic acid binding"/>
    <property type="evidence" value="ECO:0007669"/>
    <property type="project" value="InterPro"/>
</dbReference>
<dbReference type="Pfam" id="PF09369">
    <property type="entry name" value="MZB"/>
    <property type="match status" value="1"/>
</dbReference>
<dbReference type="SMART" id="SM00487">
    <property type="entry name" value="DEXDc"/>
    <property type="match status" value="1"/>
</dbReference>
<dbReference type="GO" id="GO:0006289">
    <property type="term" value="P:nucleotide-excision repair"/>
    <property type="evidence" value="ECO:0007669"/>
    <property type="project" value="TreeGrafter"/>
</dbReference>
<dbReference type="EMBL" id="RZIJ01000015">
    <property type="protein sequence ID" value="RUQ68105.1"/>
    <property type="molecule type" value="Genomic_DNA"/>
</dbReference>
<dbReference type="RefSeq" id="WP_127000556.1">
    <property type="nucleotide sequence ID" value="NZ_JBNPXW010000013.1"/>
</dbReference>
<gene>
    <name evidence="5" type="ORF">EJ913_18485</name>
</gene>
<dbReference type="Pfam" id="PF00270">
    <property type="entry name" value="DEAD"/>
    <property type="match status" value="1"/>
</dbReference>
<dbReference type="GO" id="GO:0005524">
    <property type="term" value="F:ATP binding"/>
    <property type="evidence" value="ECO:0007669"/>
    <property type="project" value="UniProtKB-KW"/>
</dbReference>
<name>A0A3S0WKJ6_9PROT</name>
<comment type="caution">
    <text evidence="5">The sequence shown here is derived from an EMBL/GenBank/DDBJ whole genome shotgun (WGS) entry which is preliminary data.</text>
</comment>
<dbReference type="InterPro" id="IPR027417">
    <property type="entry name" value="P-loop_NTPase"/>
</dbReference>
<proteinExistence type="predicted"/>
<accession>A0A3S0WKJ6</accession>
<evidence type="ECO:0000256" key="1">
    <source>
        <dbReference type="ARBA" id="ARBA00022741"/>
    </source>
</evidence>
<keyword evidence="5" id="KW-0347">Helicase</keyword>
<dbReference type="InterPro" id="IPR018973">
    <property type="entry name" value="MZB"/>
</dbReference>
<dbReference type="GO" id="GO:0036297">
    <property type="term" value="P:interstrand cross-link repair"/>
    <property type="evidence" value="ECO:0007669"/>
    <property type="project" value="TreeGrafter"/>
</dbReference>
<keyword evidence="1" id="KW-0547">Nucleotide-binding</keyword>
<dbReference type="PROSITE" id="PS51194">
    <property type="entry name" value="HELICASE_CTER"/>
    <property type="match status" value="1"/>
</dbReference>
<keyword evidence="2" id="KW-0067">ATP-binding</keyword>
<dbReference type="InterPro" id="IPR001650">
    <property type="entry name" value="Helicase_C-like"/>
</dbReference>
<keyword evidence="6" id="KW-1185">Reference proteome</keyword>
<dbReference type="Proteomes" id="UP000280346">
    <property type="component" value="Unassembled WGS sequence"/>
</dbReference>
<feature type="domain" description="Helicase C-terminal" evidence="4">
    <location>
        <begin position="930"/>
        <end position="1091"/>
    </location>
</feature>
<dbReference type="Pfam" id="PF00271">
    <property type="entry name" value="Helicase_C"/>
    <property type="match status" value="1"/>
</dbReference>
<dbReference type="SUPFAM" id="SSF52540">
    <property type="entry name" value="P-loop containing nucleoside triphosphate hydrolases"/>
    <property type="match status" value="2"/>
</dbReference>
<dbReference type="PANTHER" id="PTHR47957">
    <property type="entry name" value="ATP-DEPENDENT HELICASE HRQ1"/>
    <property type="match status" value="1"/>
</dbReference>
<dbReference type="Gene3D" id="3.40.50.300">
    <property type="entry name" value="P-loop containing nucleotide triphosphate hydrolases"/>
    <property type="match status" value="2"/>
</dbReference>